<reference evidence="2" key="1">
    <citation type="submission" date="2015-11" db="EMBL/GenBank/DDBJ databases">
        <title>De novo transcriptome assembly of four potential Pierce s Disease insect vectors from Arizona vineyards.</title>
        <authorList>
            <person name="Tassone E.E."/>
        </authorList>
    </citation>
    <scope>NUCLEOTIDE SEQUENCE</scope>
</reference>
<evidence type="ECO:0000313" key="2">
    <source>
        <dbReference type="EMBL" id="JAS48611.1"/>
    </source>
</evidence>
<dbReference type="EMBL" id="GECZ01021158">
    <property type="protein sequence ID" value="JAS48611.1"/>
    <property type="molecule type" value="Transcribed_RNA"/>
</dbReference>
<name>A0A1B6FEI3_9HEMI</name>
<sequence>GKINKNKICLSEKKLVSKNLVDEICKELKEAVRQEFITQVLENTVFSTLDDWWDQQKHSGQEVKDIKSKNPYSSEIIGTFVNKSKQHSSEACNDTLALNATFASESSIPLKSQPAEIELQNENTNFNSYCCKNDISYDEEKMKNKELFYAGESVGKNELSIRRMECNSSVEGDNVGLSCKIPNFRESKSDVENLKKAGLVDGKGNLQNCDSPMYEGDLSVNCDNSKEIVICILNTILDNVEQYIAERCDVLNRKQDESSYPTEPTEVTSAEETEG</sequence>
<organism evidence="2">
    <name type="scientific">Cuerna arida</name>
    <dbReference type="NCBI Taxonomy" id="1464854"/>
    <lineage>
        <taxon>Eukaryota</taxon>
        <taxon>Metazoa</taxon>
        <taxon>Ecdysozoa</taxon>
        <taxon>Arthropoda</taxon>
        <taxon>Hexapoda</taxon>
        <taxon>Insecta</taxon>
        <taxon>Pterygota</taxon>
        <taxon>Neoptera</taxon>
        <taxon>Paraneoptera</taxon>
        <taxon>Hemiptera</taxon>
        <taxon>Auchenorrhyncha</taxon>
        <taxon>Membracoidea</taxon>
        <taxon>Cicadellidae</taxon>
        <taxon>Cicadellinae</taxon>
        <taxon>Proconiini</taxon>
        <taxon>Cuerna</taxon>
    </lineage>
</organism>
<accession>A0A1B6FEI3</accession>
<dbReference type="AlphaFoldDB" id="A0A1B6FEI3"/>
<feature type="region of interest" description="Disordered" evidence="1">
    <location>
        <begin position="254"/>
        <end position="275"/>
    </location>
</feature>
<evidence type="ECO:0000256" key="1">
    <source>
        <dbReference type="SAM" id="MobiDB-lite"/>
    </source>
</evidence>
<gene>
    <name evidence="2" type="ORF">g.4953</name>
</gene>
<feature type="compositionally biased region" description="Polar residues" evidence="1">
    <location>
        <begin position="258"/>
        <end position="268"/>
    </location>
</feature>
<feature type="non-terminal residue" evidence="2">
    <location>
        <position position="1"/>
    </location>
</feature>
<proteinExistence type="predicted"/>
<protein>
    <submittedName>
        <fullName evidence="2">Uncharacterized protein</fullName>
    </submittedName>
</protein>